<gene>
    <name evidence="2" type="ORF">NX720_18800</name>
</gene>
<feature type="domain" description="VWFA" evidence="1">
    <location>
        <begin position="6"/>
        <end position="186"/>
    </location>
</feature>
<evidence type="ECO:0000313" key="2">
    <source>
        <dbReference type="EMBL" id="UYM14919.1"/>
    </source>
</evidence>
<dbReference type="Proteomes" id="UP001163255">
    <property type="component" value="Chromosome"/>
</dbReference>
<dbReference type="InterPro" id="IPR036465">
    <property type="entry name" value="vWFA_dom_sf"/>
</dbReference>
<dbReference type="Gene3D" id="3.40.50.410">
    <property type="entry name" value="von Willebrand factor, type A domain"/>
    <property type="match status" value="1"/>
</dbReference>
<proteinExistence type="predicted"/>
<dbReference type="SUPFAM" id="SSF53300">
    <property type="entry name" value="vWA-like"/>
    <property type="match status" value="1"/>
</dbReference>
<organism evidence="2 3">
    <name type="scientific">Endozoicomonas euniceicola</name>
    <dbReference type="NCBI Taxonomy" id="1234143"/>
    <lineage>
        <taxon>Bacteria</taxon>
        <taxon>Pseudomonadati</taxon>
        <taxon>Pseudomonadota</taxon>
        <taxon>Gammaproteobacteria</taxon>
        <taxon>Oceanospirillales</taxon>
        <taxon>Endozoicomonadaceae</taxon>
        <taxon>Endozoicomonas</taxon>
    </lineage>
</organism>
<keyword evidence="3" id="KW-1185">Reference proteome</keyword>
<dbReference type="InterPro" id="IPR011392">
    <property type="entry name" value="Tellurite-R_TerY"/>
</dbReference>
<reference evidence="2" key="1">
    <citation type="submission" date="2022-10" db="EMBL/GenBank/DDBJ databases">
        <title>Completed Genome Sequence of two octocoral isolated bacterium, Endozoicomonas euniceicola EF212T and Endozoicomonas gorgoniicola PS125T.</title>
        <authorList>
            <person name="Chiou Y.-J."/>
            <person name="Chen Y.-H."/>
        </authorList>
    </citation>
    <scope>NUCLEOTIDE SEQUENCE</scope>
    <source>
        <strain evidence="2">EF212</strain>
    </source>
</reference>
<dbReference type="InterPro" id="IPR002035">
    <property type="entry name" value="VWF_A"/>
</dbReference>
<dbReference type="PIRSF" id="PIRSF020634">
    <property type="entry name" value="TerY_vWA"/>
    <property type="match status" value="1"/>
</dbReference>
<evidence type="ECO:0000313" key="3">
    <source>
        <dbReference type="Proteomes" id="UP001163255"/>
    </source>
</evidence>
<name>A0ABY6GR88_9GAMM</name>
<dbReference type="EMBL" id="CP103300">
    <property type="protein sequence ID" value="UYM14919.1"/>
    <property type="molecule type" value="Genomic_DNA"/>
</dbReference>
<dbReference type="PROSITE" id="PS50234">
    <property type="entry name" value="VWFA"/>
    <property type="match status" value="1"/>
</dbReference>
<sequence>MSRRLPVYLLIDSSGSMAGEPIHAVNVGLSSLIAGLRQDPYALESVALSIITFSNTIQELFPLTPLEDVQVPEIVLPRSGATHLGEALEILCKKVEEDVKKSTSASKGDFRPMLFVLTDGKPSDLQLFEQMSNKVKQANFATIVGCAAGPKAKSEFLQKLTSTVVTLDTMDSSAFSVFFKWVSDSIAAGSQSAGVSMNTSNGTLPPPPEEIQLVL</sequence>
<evidence type="ECO:0000259" key="1">
    <source>
        <dbReference type="PROSITE" id="PS50234"/>
    </source>
</evidence>
<dbReference type="Pfam" id="PF00092">
    <property type="entry name" value="VWA"/>
    <property type="match status" value="1"/>
</dbReference>
<accession>A0ABY6GR88</accession>
<dbReference type="RefSeq" id="WP_262596662.1">
    <property type="nucleotide sequence ID" value="NZ_CP103300.1"/>
</dbReference>
<protein>
    <submittedName>
        <fullName evidence="2">VWA domain-containing protein</fullName>
    </submittedName>
</protein>
<dbReference type="SMART" id="SM00327">
    <property type="entry name" value="VWA"/>
    <property type="match status" value="1"/>
</dbReference>